<proteinExistence type="inferred from homology"/>
<keyword evidence="6" id="KW-0325">Glycoprotein</keyword>
<accession>A0ABD3WT53</accession>
<dbReference type="CDD" id="cd17407">
    <property type="entry name" value="MFS_MFSD11"/>
    <property type="match status" value="1"/>
</dbReference>
<reference evidence="10 11" key="1">
    <citation type="submission" date="2024-11" db="EMBL/GenBank/DDBJ databases">
        <title>Chromosome-level genome assembly of the freshwater bivalve Anodonta woodiana.</title>
        <authorList>
            <person name="Chen X."/>
        </authorList>
    </citation>
    <scope>NUCLEOTIDE SEQUENCE [LARGE SCALE GENOMIC DNA]</scope>
    <source>
        <strain evidence="10">MN2024</strain>
        <tissue evidence="10">Gills</tissue>
    </source>
</reference>
<dbReference type="EMBL" id="JBJQND010000005">
    <property type="protein sequence ID" value="KAL3875933.1"/>
    <property type="molecule type" value="Genomic_DNA"/>
</dbReference>
<dbReference type="AlphaFoldDB" id="A0ABD3WT53"/>
<dbReference type="InterPro" id="IPR051617">
    <property type="entry name" value="UNC-93-like_regulator"/>
</dbReference>
<dbReference type="InterPro" id="IPR010291">
    <property type="entry name" value="Ion_channel_UNC-93"/>
</dbReference>
<evidence type="ECO:0000256" key="7">
    <source>
        <dbReference type="ARBA" id="ARBA00040302"/>
    </source>
</evidence>
<organism evidence="10 11">
    <name type="scientific">Sinanodonta woodiana</name>
    <name type="common">Chinese pond mussel</name>
    <name type="synonym">Anodonta woodiana</name>
    <dbReference type="NCBI Taxonomy" id="1069815"/>
    <lineage>
        <taxon>Eukaryota</taxon>
        <taxon>Metazoa</taxon>
        <taxon>Spiralia</taxon>
        <taxon>Lophotrochozoa</taxon>
        <taxon>Mollusca</taxon>
        <taxon>Bivalvia</taxon>
        <taxon>Autobranchia</taxon>
        <taxon>Heteroconchia</taxon>
        <taxon>Palaeoheterodonta</taxon>
        <taxon>Unionida</taxon>
        <taxon>Unionoidea</taxon>
        <taxon>Unionidae</taxon>
        <taxon>Unioninae</taxon>
        <taxon>Sinanodonta</taxon>
    </lineage>
</organism>
<evidence type="ECO:0000313" key="10">
    <source>
        <dbReference type="EMBL" id="KAL3875933.1"/>
    </source>
</evidence>
<dbReference type="InterPro" id="IPR036259">
    <property type="entry name" value="MFS_trans_sf"/>
</dbReference>
<feature type="transmembrane region" description="Helical" evidence="9">
    <location>
        <begin position="177"/>
        <end position="197"/>
    </location>
</feature>
<evidence type="ECO:0000256" key="2">
    <source>
        <dbReference type="ARBA" id="ARBA00009172"/>
    </source>
</evidence>
<dbReference type="Proteomes" id="UP001634394">
    <property type="component" value="Unassembled WGS sequence"/>
</dbReference>
<comment type="caution">
    <text evidence="10">The sequence shown here is derived from an EMBL/GenBank/DDBJ whole genome shotgun (WGS) entry which is preliminary data.</text>
</comment>
<keyword evidence="11" id="KW-1185">Reference proteome</keyword>
<keyword evidence="4 9" id="KW-1133">Transmembrane helix</keyword>
<evidence type="ECO:0000256" key="3">
    <source>
        <dbReference type="ARBA" id="ARBA00022692"/>
    </source>
</evidence>
<feature type="transmembrane region" description="Helical" evidence="9">
    <location>
        <begin position="12"/>
        <end position="35"/>
    </location>
</feature>
<dbReference type="PANTHER" id="PTHR23294:SF0">
    <property type="entry name" value="UNC93-LIKE PROTEIN MFSD11"/>
    <property type="match status" value="1"/>
</dbReference>
<keyword evidence="3 9" id="KW-0812">Transmembrane</keyword>
<feature type="transmembrane region" description="Helical" evidence="9">
    <location>
        <begin position="273"/>
        <end position="295"/>
    </location>
</feature>
<evidence type="ECO:0000256" key="8">
    <source>
        <dbReference type="ARBA" id="ARBA00041910"/>
    </source>
</evidence>
<evidence type="ECO:0000256" key="1">
    <source>
        <dbReference type="ARBA" id="ARBA00004141"/>
    </source>
</evidence>
<comment type="subcellular location">
    <subcellularLocation>
        <location evidence="1">Membrane</location>
        <topology evidence="1">Multi-pass membrane protein</topology>
    </subcellularLocation>
</comment>
<feature type="transmembrane region" description="Helical" evidence="9">
    <location>
        <begin position="382"/>
        <end position="401"/>
    </location>
</feature>
<dbReference type="PANTHER" id="PTHR23294">
    <property type="entry name" value="ET TRANSLATION PRODUCT-RELATED"/>
    <property type="match status" value="1"/>
</dbReference>
<evidence type="ECO:0000313" key="11">
    <source>
        <dbReference type="Proteomes" id="UP001634394"/>
    </source>
</evidence>
<feature type="transmembrane region" description="Helical" evidence="9">
    <location>
        <begin position="346"/>
        <end position="370"/>
    </location>
</feature>
<evidence type="ECO:0000256" key="4">
    <source>
        <dbReference type="ARBA" id="ARBA00022989"/>
    </source>
</evidence>
<feature type="transmembrane region" description="Helical" evidence="9">
    <location>
        <begin position="107"/>
        <end position="124"/>
    </location>
</feature>
<feature type="transmembrane region" description="Helical" evidence="9">
    <location>
        <begin position="145"/>
        <end position="165"/>
    </location>
</feature>
<sequence>MADDQGCCDRNLYNIIVLGFAFMLIFTAFQTGSMAEKSVLDSAQHDSNGTFKGDGYISLSIIYIVFSVSNFGAPSCVALIGPKFSMLVGSVMYFLFILSFLKPMTWALYLASVLVGLGAAILWTGQGNFLTINSSTETLTRNSGIFWAMLQCSLLFGNMYSYFVLKGTTDITSDDRTKLYAGLSGAALLGVLSLLFLRPQRPVDSVNLNSSGSQQVDTPLTALKRSFYLLKTREMLMLSVAIAYTGLELTFFSGVYGTCLSNTKQFGSDAKGLIGISGMFIGVGEILGGAVFGLFGKRTNKYGRDPIVVFGYLVHMIAFFLIFINLPEESPINSTGSDTYMTSSTYVAILCSFLLGLGDSSFNTQLYSLVGFMYPEDSPAAFALFKFAQSISAAVAFYYSTYLLLKWQLLILVVLGSLGTLCFSSIEWSSTKASREGFKSI</sequence>
<feature type="transmembrane region" description="Helical" evidence="9">
    <location>
        <begin position="55"/>
        <end position="72"/>
    </location>
</feature>
<dbReference type="SUPFAM" id="SSF103473">
    <property type="entry name" value="MFS general substrate transporter"/>
    <property type="match status" value="1"/>
</dbReference>
<evidence type="ECO:0000256" key="6">
    <source>
        <dbReference type="ARBA" id="ARBA00023180"/>
    </source>
</evidence>
<feature type="transmembrane region" description="Helical" evidence="9">
    <location>
        <begin position="84"/>
        <end position="101"/>
    </location>
</feature>
<comment type="similarity">
    <text evidence="2">Belongs to the unc-93 family.</text>
</comment>
<dbReference type="Gene3D" id="1.20.1250.20">
    <property type="entry name" value="MFS general substrate transporter like domains"/>
    <property type="match status" value="2"/>
</dbReference>
<feature type="transmembrane region" description="Helical" evidence="9">
    <location>
        <begin position="307"/>
        <end position="326"/>
    </location>
</feature>
<gene>
    <name evidence="10" type="ORF">ACJMK2_033837</name>
</gene>
<protein>
    <recommendedName>
        <fullName evidence="7">UNC93-like protein MFSD11</fullName>
    </recommendedName>
    <alternativeName>
        <fullName evidence="8">Major facilitator superfamily domain-containing protein 11</fullName>
    </alternativeName>
</protein>
<evidence type="ECO:0000256" key="9">
    <source>
        <dbReference type="SAM" id="Phobius"/>
    </source>
</evidence>
<feature type="transmembrane region" description="Helical" evidence="9">
    <location>
        <begin position="407"/>
        <end position="426"/>
    </location>
</feature>
<dbReference type="GO" id="GO:0016020">
    <property type="term" value="C:membrane"/>
    <property type="evidence" value="ECO:0007669"/>
    <property type="project" value="UniProtKB-SubCell"/>
</dbReference>
<dbReference type="Pfam" id="PF05978">
    <property type="entry name" value="UNC-93"/>
    <property type="match status" value="1"/>
</dbReference>
<evidence type="ECO:0000256" key="5">
    <source>
        <dbReference type="ARBA" id="ARBA00023136"/>
    </source>
</evidence>
<feature type="transmembrane region" description="Helical" evidence="9">
    <location>
        <begin position="235"/>
        <end position="253"/>
    </location>
</feature>
<name>A0ABD3WT53_SINWO</name>
<keyword evidence="5 9" id="KW-0472">Membrane</keyword>